<evidence type="ECO:0000256" key="1">
    <source>
        <dbReference type="SAM" id="MobiDB-lite"/>
    </source>
</evidence>
<accession>A0A0D2M734</accession>
<evidence type="ECO:0000313" key="2">
    <source>
        <dbReference type="EMBL" id="KIY91290.1"/>
    </source>
</evidence>
<organism evidence="2 3">
    <name type="scientific">Monoraphidium neglectum</name>
    <dbReference type="NCBI Taxonomy" id="145388"/>
    <lineage>
        <taxon>Eukaryota</taxon>
        <taxon>Viridiplantae</taxon>
        <taxon>Chlorophyta</taxon>
        <taxon>core chlorophytes</taxon>
        <taxon>Chlorophyceae</taxon>
        <taxon>CS clade</taxon>
        <taxon>Sphaeropleales</taxon>
        <taxon>Selenastraceae</taxon>
        <taxon>Monoraphidium</taxon>
    </lineage>
</organism>
<dbReference type="KEGG" id="mng:MNEG_16674"/>
<feature type="region of interest" description="Disordered" evidence="1">
    <location>
        <begin position="1"/>
        <end position="43"/>
    </location>
</feature>
<reference evidence="2 3" key="1">
    <citation type="journal article" date="2013" name="BMC Genomics">
        <title>Reconstruction of the lipid metabolism for the microalga Monoraphidium neglectum from its genome sequence reveals characteristics suitable for biofuel production.</title>
        <authorList>
            <person name="Bogen C."/>
            <person name="Al-Dilaimi A."/>
            <person name="Albersmeier A."/>
            <person name="Wichmann J."/>
            <person name="Grundmann M."/>
            <person name="Rupp O."/>
            <person name="Lauersen K.J."/>
            <person name="Blifernez-Klassen O."/>
            <person name="Kalinowski J."/>
            <person name="Goesmann A."/>
            <person name="Mussgnug J.H."/>
            <person name="Kruse O."/>
        </authorList>
    </citation>
    <scope>NUCLEOTIDE SEQUENCE [LARGE SCALE GENOMIC DNA]</scope>
    <source>
        <strain evidence="2 3">SAG 48.87</strain>
    </source>
</reference>
<protein>
    <submittedName>
        <fullName evidence="2">Uncharacterized protein</fullName>
    </submittedName>
</protein>
<dbReference type="GeneID" id="25734457"/>
<sequence>MADGAVGATEGDDGEPRRPSGAGSGLVEAKSLRADGAHAAAQEGALVAGEPQGQLMQLYEDLCQ</sequence>
<dbReference type="Proteomes" id="UP000054498">
    <property type="component" value="Unassembled WGS sequence"/>
</dbReference>
<feature type="non-terminal residue" evidence="2">
    <location>
        <position position="64"/>
    </location>
</feature>
<gene>
    <name evidence="2" type="ORF">MNEG_16674</name>
</gene>
<dbReference type="AlphaFoldDB" id="A0A0D2M734"/>
<dbReference type="EMBL" id="KK106859">
    <property type="protein sequence ID" value="KIY91290.1"/>
    <property type="molecule type" value="Genomic_DNA"/>
</dbReference>
<proteinExistence type="predicted"/>
<dbReference type="RefSeq" id="XP_013890310.1">
    <property type="nucleotide sequence ID" value="XM_014034856.1"/>
</dbReference>
<evidence type="ECO:0000313" key="3">
    <source>
        <dbReference type="Proteomes" id="UP000054498"/>
    </source>
</evidence>
<keyword evidence="3" id="KW-1185">Reference proteome</keyword>
<name>A0A0D2M734_9CHLO</name>